<evidence type="ECO:0000313" key="4">
    <source>
        <dbReference type="RefSeq" id="XP_041432709.1"/>
    </source>
</evidence>
<proteinExistence type="predicted"/>
<keyword evidence="2" id="KW-0732">Signal</keyword>
<keyword evidence="1" id="KW-0812">Transmembrane</keyword>
<organism evidence="3 4">
    <name type="scientific">Xenopus laevis</name>
    <name type="common">African clawed frog</name>
    <dbReference type="NCBI Taxonomy" id="8355"/>
    <lineage>
        <taxon>Eukaryota</taxon>
        <taxon>Metazoa</taxon>
        <taxon>Chordata</taxon>
        <taxon>Craniata</taxon>
        <taxon>Vertebrata</taxon>
        <taxon>Euteleostomi</taxon>
        <taxon>Amphibia</taxon>
        <taxon>Batrachia</taxon>
        <taxon>Anura</taxon>
        <taxon>Pipoidea</taxon>
        <taxon>Pipidae</taxon>
        <taxon>Xenopodinae</taxon>
        <taxon>Xenopus</taxon>
        <taxon>Xenopus</taxon>
    </lineage>
</organism>
<keyword evidence="1" id="KW-0472">Membrane</keyword>
<dbReference type="OrthoDB" id="10623940at2759"/>
<feature type="transmembrane region" description="Helical" evidence="1">
    <location>
        <begin position="167"/>
        <end position="189"/>
    </location>
</feature>
<gene>
    <name evidence="4 5" type="primary">LOC121398131</name>
</gene>
<sequence length="209" mass="24116">MSFVLLMTILFLNLISRTYSANTACLCESKHKYKVKSSGNLTINCTGIAEEEDAKVNFTLYQRDDQGNCKGRSSLSIYPNERKRFVNVNVFLIYHKDNKSADFTIYDIRENKSYCLSVKWSGNNIKPESCPIDVTVEDHFDPPMESTTQSSEKLEGQETSHDNQNQYLWFLTMLILVAVTIVAAAFFIYKRKLKNIQRQVHELQQSMLE</sequence>
<evidence type="ECO:0000313" key="5">
    <source>
        <dbReference type="RefSeq" id="XP_041432710.1"/>
    </source>
</evidence>
<dbReference type="RefSeq" id="XP_041432710.1">
    <property type="nucleotide sequence ID" value="XM_041576776.1"/>
</dbReference>
<reference evidence="4 5" key="1">
    <citation type="submission" date="2025-04" db="UniProtKB">
        <authorList>
            <consortium name="RefSeq"/>
        </authorList>
    </citation>
    <scope>IDENTIFICATION</scope>
    <source>
        <strain evidence="4 5">J_2021</strain>
        <tissue evidence="4 5">Erythrocytes</tissue>
    </source>
</reference>
<dbReference type="PaxDb" id="8355-A0A1L8EUT8"/>
<evidence type="ECO:0000313" key="3">
    <source>
        <dbReference type="Proteomes" id="UP000186698"/>
    </source>
</evidence>
<keyword evidence="1" id="KW-1133">Transmembrane helix</keyword>
<evidence type="ECO:0000256" key="1">
    <source>
        <dbReference type="SAM" id="Phobius"/>
    </source>
</evidence>
<dbReference type="Proteomes" id="UP000186698">
    <property type="component" value="Chromosome 9_10L"/>
</dbReference>
<dbReference type="KEGG" id="xla:121398131"/>
<name>A0A1L8EUT8_XENLA</name>
<dbReference type="RefSeq" id="XP_041432709.1">
    <property type="nucleotide sequence ID" value="XM_041576775.1"/>
</dbReference>
<feature type="chain" id="PRO_5044562239" evidence="2">
    <location>
        <begin position="21"/>
        <end position="209"/>
    </location>
</feature>
<dbReference type="GeneID" id="121398131"/>
<evidence type="ECO:0000256" key="2">
    <source>
        <dbReference type="SAM" id="SignalP"/>
    </source>
</evidence>
<accession>A0A1L8EUT8</accession>
<dbReference type="OMA" id="THTAIEC"/>
<protein>
    <submittedName>
        <fullName evidence="4 5">Uncharacterized protein LOC121398131</fullName>
    </submittedName>
</protein>
<dbReference type="AlphaFoldDB" id="A0A1L8EUT8"/>
<keyword evidence="3" id="KW-1185">Reference proteome</keyword>
<feature type="signal peptide" evidence="2">
    <location>
        <begin position="1"/>
        <end position="20"/>
    </location>
</feature>